<name>A0A0Q0CHT0_9PSED</name>
<accession>A0A0Q0CHT0</accession>
<protein>
    <submittedName>
        <fullName evidence="1">Uncharacterized protein</fullName>
    </submittedName>
</protein>
<evidence type="ECO:0000313" key="2">
    <source>
        <dbReference type="Proteomes" id="UP000050317"/>
    </source>
</evidence>
<dbReference type="AlphaFoldDB" id="A0A0Q0CHT0"/>
<evidence type="ECO:0000313" key="1">
    <source>
        <dbReference type="EMBL" id="KPZ11205.1"/>
    </source>
</evidence>
<reference evidence="1 2" key="1">
    <citation type="submission" date="2015-09" db="EMBL/GenBank/DDBJ databases">
        <title>Genome announcement of multiple Pseudomonas syringae strains.</title>
        <authorList>
            <person name="Thakur S."/>
            <person name="Wang P.W."/>
            <person name="Gong Y."/>
            <person name="Weir B.S."/>
            <person name="Guttman D.S."/>
        </authorList>
    </citation>
    <scope>NUCLEOTIDE SEQUENCE [LARGE SCALE GENOMIC DNA]</scope>
    <source>
        <strain evidence="1 2">ICMP3963</strain>
    </source>
</reference>
<comment type="caution">
    <text evidence="1">The sequence shown here is derived from an EMBL/GenBank/DDBJ whole genome shotgun (WGS) entry which is preliminary data.</text>
</comment>
<sequence length="212" mass="23374">MTALVFALQPDQVCVAMDTLVVGADDRMPLAFQRKFLSVPDSDLLVAGTGHAGFVTGWFDYLQTLTCLGDVDNVGFIAPSVFKASADAAGGLGSITTTIYHFGYSRAEGQYVGYAYRSIVNFQPERLPYALGLKPQVPVLTTDNIQFPDFMIDIVVRQQQHDRSQPLQHQLGIGGEIDFVVLSGRTTRVETVHRFITYESEKQHIEGREAKA</sequence>
<proteinExistence type="predicted"/>
<dbReference type="PATRIC" id="fig|251703.9.peg.4643"/>
<dbReference type="EMBL" id="LJRR01000369">
    <property type="protein sequence ID" value="KPZ11205.1"/>
    <property type="molecule type" value="Genomic_DNA"/>
</dbReference>
<dbReference type="Proteomes" id="UP000050317">
    <property type="component" value="Unassembled WGS sequence"/>
</dbReference>
<dbReference type="RefSeq" id="WP_044423488.1">
    <property type="nucleotide sequence ID" value="NZ_JYHK01000191.1"/>
</dbReference>
<organism evidence="1 2">
    <name type="scientific">Pseudomonas syringae pv. viburni</name>
    <dbReference type="NCBI Taxonomy" id="251703"/>
    <lineage>
        <taxon>Bacteria</taxon>
        <taxon>Pseudomonadati</taxon>
        <taxon>Pseudomonadota</taxon>
        <taxon>Gammaproteobacteria</taxon>
        <taxon>Pseudomonadales</taxon>
        <taxon>Pseudomonadaceae</taxon>
        <taxon>Pseudomonas</taxon>
    </lineage>
</organism>
<gene>
    <name evidence="1" type="ORF">ALO40_03298</name>
</gene>